<proteinExistence type="predicted"/>
<dbReference type="Proteomes" id="UP001465426">
    <property type="component" value="Unassembled WGS sequence"/>
</dbReference>
<dbReference type="InterPro" id="IPR036061">
    <property type="entry name" value="CheW-like_dom_sf"/>
</dbReference>
<dbReference type="InterPro" id="IPR039315">
    <property type="entry name" value="CheW"/>
</dbReference>
<evidence type="ECO:0000313" key="3">
    <source>
        <dbReference type="Proteomes" id="UP001465426"/>
    </source>
</evidence>
<sequence>MEEKKVVIFKVASGEYSIDVSYVISIEKEEQITPVPQLPSFVKGIRKVRDELIPVIDLQMVLYNQRTEENETNKLIVVRTEDISFAMIVHDAKEIIDIKEEVIKEVGISAYQKTEYITGVLNLEKRLVLMLDPTILIETLDGVREIKDYMKNQPA</sequence>
<dbReference type="Gene3D" id="2.40.50.180">
    <property type="entry name" value="CheA-289, Domain 4"/>
    <property type="match status" value="1"/>
</dbReference>
<protein>
    <submittedName>
        <fullName evidence="2">Chemotaxis protein CheW</fullName>
    </submittedName>
</protein>
<dbReference type="PROSITE" id="PS50851">
    <property type="entry name" value="CHEW"/>
    <property type="match status" value="1"/>
</dbReference>
<name>A0ABV1F4M3_9BACI</name>
<accession>A0ABV1F4M3</accession>
<dbReference type="EMBL" id="JBBMFN010000046">
    <property type="protein sequence ID" value="MEQ2467267.1"/>
    <property type="molecule type" value="Genomic_DNA"/>
</dbReference>
<dbReference type="Gene3D" id="2.30.30.40">
    <property type="entry name" value="SH3 Domains"/>
    <property type="match status" value="1"/>
</dbReference>
<dbReference type="SUPFAM" id="SSF50341">
    <property type="entry name" value="CheW-like"/>
    <property type="match status" value="1"/>
</dbReference>
<evidence type="ECO:0000259" key="1">
    <source>
        <dbReference type="PROSITE" id="PS50851"/>
    </source>
</evidence>
<reference evidence="2 3" key="1">
    <citation type="submission" date="2024-03" db="EMBL/GenBank/DDBJ databases">
        <title>Human intestinal bacterial collection.</title>
        <authorList>
            <person name="Pauvert C."/>
            <person name="Hitch T.C.A."/>
            <person name="Clavel T."/>
        </authorList>
    </citation>
    <scope>NUCLEOTIDE SEQUENCE [LARGE SCALE GENOMIC DNA]</scope>
    <source>
        <strain evidence="2 3">CLA-SR-H024</strain>
    </source>
</reference>
<dbReference type="PANTHER" id="PTHR22617">
    <property type="entry name" value="CHEMOTAXIS SENSOR HISTIDINE KINASE-RELATED"/>
    <property type="match status" value="1"/>
</dbReference>
<evidence type="ECO:0000313" key="2">
    <source>
        <dbReference type="EMBL" id="MEQ2467267.1"/>
    </source>
</evidence>
<comment type="caution">
    <text evidence="2">The sequence shown here is derived from an EMBL/GenBank/DDBJ whole genome shotgun (WGS) entry which is preliminary data.</text>
</comment>
<keyword evidence="3" id="KW-1185">Reference proteome</keyword>
<dbReference type="RefSeq" id="WP_048717790.1">
    <property type="nucleotide sequence ID" value="NZ_JBBMFN010000046.1"/>
</dbReference>
<dbReference type="PANTHER" id="PTHR22617:SF23">
    <property type="entry name" value="CHEMOTAXIS PROTEIN CHEW"/>
    <property type="match status" value="1"/>
</dbReference>
<dbReference type="SMART" id="SM00260">
    <property type="entry name" value="CheW"/>
    <property type="match status" value="1"/>
</dbReference>
<dbReference type="InterPro" id="IPR002545">
    <property type="entry name" value="CheW-lke_dom"/>
</dbReference>
<organism evidence="2 3">
    <name type="scientific">Niallia hominis</name>
    <dbReference type="NCBI Taxonomy" id="3133173"/>
    <lineage>
        <taxon>Bacteria</taxon>
        <taxon>Bacillati</taxon>
        <taxon>Bacillota</taxon>
        <taxon>Bacilli</taxon>
        <taxon>Bacillales</taxon>
        <taxon>Bacillaceae</taxon>
        <taxon>Niallia</taxon>
    </lineage>
</organism>
<feature type="domain" description="CheW-like" evidence="1">
    <location>
        <begin position="3"/>
        <end position="142"/>
    </location>
</feature>
<gene>
    <name evidence="2" type="ORF">WMO63_16545</name>
</gene>
<dbReference type="Pfam" id="PF01584">
    <property type="entry name" value="CheW"/>
    <property type="match status" value="1"/>
</dbReference>